<evidence type="ECO:0000256" key="3">
    <source>
        <dbReference type="ARBA" id="ARBA00022777"/>
    </source>
</evidence>
<dbReference type="GO" id="GO:0016301">
    <property type="term" value="F:kinase activity"/>
    <property type="evidence" value="ECO:0007669"/>
    <property type="project" value="UniProtKB-KW"/>
</dbReference>
<dbReference type="PANTHER" id="PTHR43320:SF3">
    <property type="entry name" value="CARBOHYDRATE KINASE PFKB DOMAIN-CONTAINING PROTEIN"/>
    <property type="match status" value="1"/>
</dbReference>
<organism evidence="5 6">
    <name type="scientific">Candidatus Roizmanbacteria bacterium CG23_combo_of_CG06-09_8_20_14_all_35_49</name>
    <dbReference type="NCBI Taxonomy" id="1974863"/>
    <lineage>
        <taxon>Bacteria</taxon>
        <taxon>Candidatus Roizmaniibacteriota</taxon>
    </lineage>
</organism>
<dbReference type="PANTHER" id="PTHR43320">
    <property type="entry name" value="SUGAR KINASE"/>
    <property type="match status" value="1"/>
</dbReference>
<dbReference type="InterPro" id="IPR011611">
    <property type="entry name" value="PfkB_dom"/>
</dbReference>
<dbReference type="PROSITE" id="PS00583">
    <property type="entry name" value="PFKB_KINASES_1"/>
    <property type="match status" value="1"/>
</dbReference>
<dbReference type="InterPro" id="IPR002173">
    <property type="entry name" value="Carboh/pur_kinase_PfkB_CS"/>
</dbReference>
<dbReference type="InterPro" id="IPR052700">
    <property type="entry name" value="Carb_kinase_PfkB-like"/>
</dbReference>
<dbReference type="Proteomes" id="UP000231025">
    <property type="component" value="Unassembled WGS sequence"/>
</dbReference>
<comment type="similarity">
    <text evidence="1">Belongs to the carbohydrate kinase PfkB family.</text>
</comment>
<proteinExistence type="inferred from homology"/>
<evidence type="ECO:0000259" key="4">
    <source>
        <dbReference type="Pfam" id="PF00294"/>
    </source>
</evidence>
<protein>
    <recommendedName>
        <fullName evidence="4">Carbohydrate kinase PfkB domain-containing protein</fullName>
    </recommendedName>
</protein>
<evidence type="ECO:0000256" key="1">
    <source>
        <dbReference type="ARBA" id="ARBA00010688"/>
    </source>
</evidence>
<keyword evidence="3" id="KW-0418">Kinase</keyword>
<evidence type="ECO:0000313" key="5">
    <source>
        <dbReference type="EMBL" id="PIP14991.1"/>
    </source>
</evidence>
<sequence length="300" mass="33811">MYDLISVGNISIDLYFKGTTFTKNKERFQLAIGGKYYSDFFHEDIGGGGCNVAIGVAKQGLKTAVFARIGNNPFKEIILNKLRLKNVSNEFCQFEDNYYIISSILLTDSGERTIISYDTPGHLVKKFFLHDELKKAKNIYISSLSNVSLEEKNKIISYLKGNQTLTFVNLSIVDCRRETKVLSEIFNSLDVLIVNSHEFCELIKKPYEMTNFKNMTVDLPYLKDRIVVVTDAKKGSYGYFKNQIFYQPAIVPEKIVDTTGCGDGYTAGFIAQYLKSKDIEKAMKQGAEYAAEIIGKIGAN</sequence>
<name>A0A2G9Y905_9BACT</name>
<dbReference type="EMBL" id="PCRE01000032">
    <property type="protein sequence ID" value="PIP14991.1"/>
    <property type="molecule type" value="Genomic_DNA"/>
</dbReference>
<dbReference type="InterPro" id="IPR029056">
    <property type="entry name" value="Ribokinase-like"/>
</dbReference>
<dbReference type="Gene3D" id="3.40.1190.20">
    <property type="match status" value="1"/>
</dbReference>
<evidence type="ECO:0000313" key="6">
    <source>
        <dbReference type="Proteomes" id="UP000231025"/>
    </source>
</evidence>
<gene>
    <name evidence="5" type="ORF">COX47_02185</name>
</gene>
<accession>A0A2G9Y905</accession>
<dbReference type="Pfam" id="PF00294">
    <property type="entry name" value="PfkB"/>
    <property type="match status" value="1"/>
</dbReference>
<dbReference type="SUPFAM" id="SSF53613">
    <property type="entry name" value="Ribokinase-like"/>
    <property type="match status" value="1"/>
</dbReference>
<evidence type="ECO:0000256" key="2">
    <source>
        <dbReference type="ARBA" id="ARBA00022679"/>
    </source>
</evidence>
<dbReference type="AlphaFoldDB" id="A0A2G9Y905"/>
<comment type="caution">
    <text evidence="5">The sequence shown here is derived from an EMBL/GenBank/DDBJ whole genome shotgun (WGS) entry which is preliminary data.</text>
</comment>
<keyword evidence="2" id="KW-0808">Transferase</keyword>
<reference evidence="5 6" key="1">
    <citation type="submission" date="2017-09" db="EMBL/GenBank/DDBJ databases">
        <title>Depth-based differentiation of microbial function through sediment-hosted aquifers and enrichment of novel symbionts in the deep terrestrial subsurface.</title>
        <authorList>
            <person name="Probst A.J."/>
            <person name="Ladd B."/>
            <person name="Jarett J.K."/>
            <person name="Geller-Mcgrath D.E."/>
            <person name="Sieber C.M."/>
            <person name="Emerson J.B."/>
            <person name="Anantharaman K."/>
            <person name="Thomas B.C."/>
            <person name="Malmstrom R."/>
            <person name="Stieglmeier M."/>
            <person name="Klingl A."/>
            <person name="Woyke T."/>
            <person name="Ryan C.M."/>
            <person name="Banfield J.F."/>
        </authorList>
    </citation>
    <scope>NUCLEOTIDE SEQUENCE [LARGE SCALE GENOMIC DNA]</scope>
    <source>
        <strain evidence="5">CG23_combo_of_CG06-09_8_20_14_all_35_49</strain>
    </source>
</reference>
<feature type="domain" description="Carbohydrate kinase PfkB" evidence="4">
    <location>
        <begin position="39"/>
        <end position="299"/>
    </location>
</feature>